<dbReference type="EMBL" id="QWGE01000001">
    <property type="protein sequence ID" value="RIJ43103.1"/>
    <property type="molecule type" value="Genomic_DNA"/>
</dbReference>
<protein>
    <submittedName>
        <fullName evidence="8">GtrA family protein</fullName>
    </submittedName>
</protein>
<dbReference type="AlphaFoldDB" id="A0A399SKW0"/>
<dbReference type="GO" id="GO:0005886">
    <property type="term" value="C:plasma membrane"/>
    <property type="evidence" value="ECO:0007669"/>
    <property type="project" value="TreeGrafter"/>
</dbReference>
<dbReference type="GO" id="GO:0000271">
    <property type="term" value="P:polysaccharide biosynthetic process"/>
    <property type="evidence" value="ECO:0007669"/>
    <property type="project" value="InterPro"/>
</dbReference>
<dbReference type="PANTHER" id="PTHR38459:SF1">
    <property type="entry name" value="PROPHAGE BACTOPRENOL-LINKED GLUCOSE TRANSLOCASE HOMOLOG"/>
    <property type="match status" value="1"/>
</dbReference>
<evidence type="ECO:0000256" key="1">
    <source>
        <dbReference type="ARBA" id="ARBA00004141"/>
    </source>
</evidence>
<dbReference type="InterPro" id="IPR007267">
    <property type="entry name" value="GtrA_DPMS_TM"/>
</dbReference>
<evidence type="ECO:0000259" key="7">
    <source>
        <dbReference type="Pfam" id="PF04138"/>
    </source>
</evidence>
<evidence type="ECO:0000313" key="9">
    <source>
        <dbReference type="Proteomes" id="UP000266005"/>
    </source>
</evidence>
<feature type="transmembrane region" description="Helical" evidence="6">
    <location>
        <begin position="12"/>
        <end position="33"/>
    </location>
</feature>
<reference evidence="9" key="1">
    <citation type="submission" date="2018-08" db="EMBL/GenBank/DDBJ databases">
        <title>Mucilaginibacter sp. MYSH2.</title>
        <authorList>
            <person name="Seo T."/>
        </authorList>
    </citation>
    <scope>NUCLEOTIDE SEQUENCE [LARGE SCALE GENOMIC DNA]</scope>
    <source>
        <strain evidence="9">KIRAN</strain>
    </source>
</reference>
<comment type="similarity">
    <text evidence="2">Belongs to the GtrA family.</text>
</comment>
<evidence type="ECO:0000256" key="2">
    <source>
        <dbReference type="ARBA" id="ARBA00009399"/>
    </source>
</evidence>
<comment type="subcellular location">
    <subcellularLocation>
        <location evidence="1">Membrane</location>
        <topology evidence="1">Multi-pass membrane protein</topology>
    </subcellularLocation>
</comment>
<dbReference type="PANTHER" id="PTHR38459">
    <property type="entry name" value="PROPHAGE BACTOPRENOL-LINKED GLUCOSE TRANSLOCASE HOMOLOG"/>
    <property type="match status" value="1"/>
</dbReference>
<dbReference type="Proteomes" id="UP000266005">
    <property type="component" value="Unassembled WGS sequence"/>
</dbReference>
<comment type="caution">
    <text evidence="8">The sequence shown here is derived from an EMBL/GenBank/DDBJ whole genome shotgun (WGS) entry which is preliminary data.</text>
</comment>
<organism evidence="8 9">
    <name type="scientific">Pontibacter oryzae</name>
    <dbReference type="NCBI Taxonomy" id="2304593"/>
    <lineage>
        <taxon>Bacteria</taxon>
        <taxon>Pseudomonadati</taxon>
        <taxon>Bacteroidota</taxon>
        <taxon>Cytophagia</taxon>
        <taxon>Cytophagales</taxon>
        <taxon>Hymenobacteraceae</taxon>
        <taxon>Pontibacter</taxon>
    </lineage>
</organism>
<name>A0A399SKW0_9BACT</name>
<dbReference type="RefSeq" id="WP_119430984.1">
    <property type="nucleotide sequence ID" value="NZ_QWGE01000001.1"/>
</dbReference>
<evidence type="ECO:0000313" key="8">
    <source>
        <dbReference type="EMBL" id="RIJ43103.1"/>
    </source>
</evidence>
<feature type="domain" description="GtrA/DPMS transmembrane" evidence="7">
    <location>
        <begin position="14"/>
        <end position="129"/>
    </location>
</feature>
<evidence type="ECO:0000256" key="3">
    <source>
        <dbReference type="ARBA" id="ARBA00022692"/>
    </source>
</evidence>
<keyword evidence="9" id="KW-1185">Reference proteome</keyword>
<keyword evidence="4 6" id="KW-1133">Transmembrane helix</keyword>
<feature type="transmembrane region" description="Helical" evidence="6">
    <location>
        <begin position="79"/>
        <end position="98"/>
    </location>
</feature>
<evidence type="ECO:0000256" key="5">
    <source>
        <dbReference type="ARBA" id="ARBA00023136"/>
    </source>
</evidence>
<dbReference type="Pfam" id="PF04138">
    <property type="entry name" value="GtrA_DPMS_TM"/>
    <property type="match status" value="1"/>
</dbReference>
<evidence type="ECO:0000256" key="4">
    <source>
        <dbReference type="ARBA" id="ARBA00022989"/>
    </source>
</evidence>
<proteinExistence type="inferred from homology"/>
<feature type="transmembrane region" description="Helical" evidence="6">
    <location>
        <begin position="42"/>
        <end position="59"/>
    </location>
</feature>
<sequence>MSDSFQNLFFKFFKFGVVGFSGLVLDFGVTFLAKEVLRWNKYVANSLGFLLASASNYYLNRIWTFHSSDPEIGWQFSKFLIVALIGLLLNNLIIYLLTDRLRLNFYIAKFCAIVLVFFWNFSINYLYTFTG</sequence>
<accession>A0A399SKW0</accession>
<gene>
    <name evidence="8" type="ORF">D1627_04545</name>
</gene>
<keyword evidence="3 6" id="KW-0812">Transmembrane</keyword>
<dbReference type="InterPro" id="IPR051401">
    <property type="entry name" value="GtrA_CellWall_Glycosyl"/>
</dbReference>
<evidence type="ECO:0000256" key="6">
    <source>
        <dbReference type="SAM" id="Phobius"/>
    </source>
</evidence>
<keyword evidence="5 6" id="KW-0472">Membrane</keyword>
<dbReference type="OrthoDB" id="9812049at2"/>
<feature type="transmembrane region" description="Helical" evidence="6">
    <location>
        <begin position="105"/>
        <end position="127"/>
    </location>
</feature>